<dbReference type="PIRSF" id="PIRSF016557">
    <property type="entry name" value="Caps_synth_CpsB"/>
    <property type="match status" value="1"/>
</dbReference>
<evidence type="ECO:0000256" key="4">
    <source>
        <dbReference type="ARBA" id="ARBA00051722"/>
    </source>
</evidence>
<comment type="caution">
    <text evidence="6">The sequence shown here is derived from an EMBL/GenBank/DDBJ whole genome shotgun (WGS) entry which is preliminary data.</text>
</comment>
<dbReference type="Pfam" id="PF19567">
    <property type="entry name" value="CpsB_CapC"/>
    <property type="match status" value="1"/>
</dbReference>
<organism evidence="6 7">
    <name type="scientific">Gracilibacillus halotolerans</name>
    <dbReference type="NCBI Taxonomy" id="74386"/>
    <lineage>
        <taxon>Bacteria</taxon>
        <taxon>Bacillati</taxon>
        <taxon>Bacillota</taxon>
        <taxon>Bacilli</taxon>
        <taxon>Bacillales</taxon>
        <taxon>Bacillaceae</taxon>
        <taxon>Gracilibacillus</taxon>
    </lineage>
</organism>
<reference evidence="6 7" key="1">
    <citation type="submission" date="2020-08" db="EMBL/GenBank/DDBJ databases">
        <title>Genomic Encyclopedia of Type Strains, Phase IV (KMG-IV): sequencing the most valuable type-strain genomes for metagenomic binning, comparative biology and taxonomic classification.</title>
        <authorList>
            <person name="Goeker M."/>
        </authorList>
    </citation>
    <scope>NUCLEOTIDE SEQUENCE [LARGE SCALE GENOMIC DNA]</scope>
    <source>
        <strain evidence="6 7">DSM 11805</strain>
    </source>
</reference>
<evidence type="ECO:0000256" key="1">
    <source>
        <dbReference type="ARBA" id="ARBA00005750"/>
    </source>
</evidence>
<dbReference type="RefSeq" id="WP_184250403.1">
    <property type="nucleotide sequence ID" value="NZ_BAAACU010000048.1"/>
</dbReference>
<dbReference type="EMBL" id="JACHON010000021">
    <property type="protein sequence ID" value="MBB6514073.1"/>
    <property type="molecule type" value="Genomic_DNA"/>
</dbReference>
<evidence type="ECO:0000256" key="5">
    <source>
        <dbReference type="PIRNR" id="PIRNR016557"/>
    </source>
</evidence>
<dbReference type="Gene3D" id="3.20.20.140">
    <property type="entry name" value="Metal-dependent hydrolases"/>
    <property type="match status" value="1"/>
</dbReference>
<dbReference type="GO" id="GO:0030145">
    <property type="term" value="F:manganese ion binding"/>
    <property type="evidence" value="ECO:0007669"/>
    <property type="project" value="UniProtKB-UniRule"/>
</dbReference>
<dbReference type="EC" id="3.1.3.48" evidence="5"/>
<accession>A0A841RR28</accession>
<keyword evidence="2 5" id="KW-0378">Hydrolase</keyword>
<dbReference type="InterPro" id="IPR016667">
    <property type="entry name" value="Caps_polysacc_synth_CpsB/CapC"/>
</dbReference>
<dbReference type="PANTHER" id="PTHR39181">
    <property type="entry name" value="TYROSINE-PROTEIN PHOSPHATASE YWQE"/>
    <property type="match status" value="1"/>
</dbReference>
<comment type="catalytic activity">
    <reaction evidence="4 5">
        <text>O-phospho-L-tyrosyl-[protein] + H2O = L-tyrosyl-[protein] + phosphate</text>
        <dbReference type="Rhea" id="RHEA:10684"/>
        <dbReference type="Rhea" id="RHEA-COMP:10136"/>
        <dbReference type="Rhea" id="RHEA-COMP:20101"/>
        <dbReference type="ChEBI" id="CHEBI:15377"/>
        <dbReference type="ChEBI" id="CHEBI:43474"/>
        <dbReference type="ChEBI" id="CHEBI:46858"/>
        <dbReference type="ChEBI" id="CHEBI:61978"/>
        <dbReference type="EC" id="3.1.3.48"/>
    </reaction>
</comment>
<keyword evidence="3 5" id="KW-0904">Protein phosphatase</keyword>
<dbReference type="GO" id="GO:0004725">
    <property type="term" value="F:protein tyrosine phosphatase activity"/>
    <property type="evidence" value="ECO:0007669"/>
    <property type="project" value="UniProtKB-UniRule"/>
</dbReference>
<name>A0A841RR28_9BACI</name>
<evidence type="ECO:0000313" key="6">
    <source>
        <dbReference type="EMBL" id="MBB6514073.1"/>
    </source>
</evidence>
<evidence type="ECO:0000256" key="3">
    <source>
        <dbReference type="ARBA" id="ARBA00022912"/>
    </source>
</evidence>
<proteinExistence type="inferred from homology"/>
<comment type="similarity">
    <text evidence="1 5">Belongs to the metallo-dependent hydrolases superfamily. CpsB/CapC family.</text>
</comment>
<evidence type="ECO:0000256" key="2">
    <source>
        <dbReference type="ARBA" id="ARBA00022801"/>
    </source>
</evidence>
<dbReference type="AlphaFoldDB" id="A0A841RR28"/>
<protein>
    <recommendedName>
        <fullName evidence="5">Tyrosine-protein phosphatase</fullName>
        <ecNumber evidence="5">3.1.3.48</ecNumber>
    </recommendedName>
</protein>
<sequence>MIDISPYLLPINRESTSNEYEAKQLIKKAKEQGVTNFIAIPRISGSFTDERYSHVDEVVESMQQGMLKISLAQTLPVNGGIHDLINRGVKKHKGHYLFLELVDSHIPHFMDQLCYELQLQDNKPVLVFPERNEGIQKDPTQLYNMVKNGVLVLVSAQSILGRKGKKTRKFTQQLLDHNLVHFISSDTNEPKKYELSKAWKQVKQMVASDQYHQLRENADKIANGSSVRTAMPSRVKKKKLLGII</sequence>
<gene>
    <name evidence="6" type="ORF">GGQ92_002894</name>
</gene>
<dbReference type="PANTHER" id="PTHR39181:SF1">
    <property type="entry name" value="TYROSINE-PROTEIN PHOSPHATASE YWQE"/>
    <property type="match status" value="1"/>
</dbReference>
<dbReference type="Proteomes" id="UP000572212">
    <property type="component" value="Unassembled WGS sequence"/>
</dbReference>
<keyword evidence="7" id="KW-1185">Reference proteome</keyword>
<evidence type="ECO:0000313" key="7">
    <source>
        <dbReference type="Proteomes" id="UP000572212"/>
    </source>
</evidence>